<proteinExistence type="inferred from homology"/>
<comment type="catalytic activity">
    <reaction evidence="12 13">
        <text>O-phospho-L-threonyl-[protein] + H2O = L-threonyl-[protein] + phosphate</text>
        <dbReference type="Rhea" id="RHEA:47004"/>
        <dbReference type="Rhea" id="RHEA-COMP:11060"/>
        <dbReference type="Rhea" id="RHEA-COMP:11605"/>
        <dbReference type="ChEBI" id="CHEBI:15377"/>
        <dbReference type="ChEBI" id="CHEBI:30013"/>
        <dbReference type="ChEBI" id="CHEBI:43474"/>
        <dbReference type="ChEBI" id="CHEBI:61977"/>
        <dbReference type="EC" id="3.1.3.16"/>
    </reaction>
</comment>
<evidence type="ECO:0000256" key="10">
    <source>
        <dbReference type="ARBA" id="ARBA00023004"/>
    </source>
</evidence>
<dbReference type="InterPro" id="IPR041751">
    <property type="entry name" value="MPP_PP2B"/>
</dbReference>
<evidence type="ECO:0000256" key="4">
    <source>
        <dbReference type="ARBA" id="ARBA00011112"/>
    </source>
</evidence>
<dbReference type="InterPro" id="IPR006186">
    <property type="entry name" value="Ser/Thr-sp_prot-phosphatase"/>
</dbReference>
<sequence length="538" mass="61952">MQDVNDGSNVSPALMRLRNKPKAPHIDFTVFTQDDGTVVSTKDRVIKDVPAPAVALPTDEEFWSKERPGLPDIKFLKDHFYREGRLTEEQALFILEKGTDILKTEPNLLEVGAPITVCGDIHGQYYDLMKLFEVGGDPANTTYLFLGDYVDRGYFSIECVLYLWSLKMWYPNTFFLLRGNHECRHLTDYFTFKIECRHKYTEKVYDACMESFCSLPLAAIMNKQFLCIHGGLSPELQTLDDLKKIDRFREPPTHGLMCDLLWADPLEEFGQEKTNELFVHNHVRGCSYFFSYHAACQFLERNNLLSIIRAHEAQDAGYRMYRKSKTTSFPSVMTIFSAPNYLDLYNNKAAVLKYENNVMNIRQFNCTPHPYWLPNFMDVFTWSLPFVGEKITDMLIAVLNVCSKEELAEDDQTLLEDKPPLDDAEQRRMVIRNKIMAVGKMSRVFSVLRENSERVTELKSLSPTGKLPLGTLALGVEGLKTAITTFEDAKRSDLENERFPPTREVKERMLKEETDSKLRTAVNEQDETMEEVADAMLE</sequence>
<dbReference type="Proteomes" id="UP000242414">
    <property type="component" value="Unassembled WGS sequence"/>
</dbReference>
<comment type="cofactor">
    <cofactor evidence="1">
        <name>Zn(2+)</name>
        <dbReference type="ChEBI" id="CHEBI:29105"/>
    </cofactor>
</comment>
<feature type="compositionally biased region" description="Basic and acidic residues" evidence="14">
    <location>
        <begin position="493"/>
        <end position="518"/>
    </location>
</feature>
<evidence type="ECO:0000256" key="9">
    <source>
        <dbReference type="ARBA" id="ARBA00022912"/>
    </source>
</evidence>
<evidence type="ECO:0000256" key="11">
    <source>
        <dbReference type="ARBA" id="ARBA00047761"/>
    </source>
</evidence>
<keyword evidence="5" id="KW-0479">Metal-binding</keyword>
<organism evidence="16">
    <name type="scientific">Rhizopus microsporus var. microsporus</name>
    <dbReference type="NCBI Taxonomy" id="86635"/>
    <lineage>
        <taxon>Eukaryota</taxon>
        <taxon>Fungi</taxon>
        <taxon>Fungi incertae sedis</taxon>
        <taxon>Mucoromycota</taxon>
        <taxon>Mucoromycotina</taxon>
        <taxon>Mucoromycetes</taxon>
        <taxon>Mucorales</taxon>
        <taxon>Mucorineae</taxon>
        <taxon>Rhizopodaceae</taxon>
        <taxon>Rhizopus</taxon>
    </lineage>
</organism>
<name>A0A1X0R8U1_RHIZD</name>
<dbReference type="Pfam" id="PF00149">
    <property type="entry name" value="Metallophos"/>
    <property type="match status" value="1"/>
</dbReference>
<dbReference type="EMBL" id="KV921888">
    <property type="protein sequence ID" value="ORE08442.1"/>
    <property type="molecule type" value="Genomic_DNA"/>
</dbReference>
<keyword evidence="8" id="KW-0112">Calmodulin-binding</keyword>
<dbReference type="Gene3D" id="3.60.21.10">
    <property type="match status" value="1"/>
</dbReference>
<dbReference type="SUPFAM" id="SSF56300">
    <property type="entry name" value="Metallo-dependent phosphatases"/>
    <property type="match status" value="1"/>
</dbReference>
<dbReference type="PRINTS" id="PR00114">
    <property type="entry name" value="STPHPHTASE"/>
</dbReference>
<evidence type="ECO:0000259" key="15">
    <source>
        <dbReference type="PROSITE" id="PS00125"/>
    </source>
</evidence>
<dbReference type="VEuPathDB" id="FungiDB:BCV72DRAFT_88885"/>
<dbReference type="PROSITE" id="PS00125">
    <property type="entry name" value="SER_THR_PHOSPHATASE"/>
    <property type="match status" value="1"/>
</dbReference>
<feature type="domain" description="Serine/threonine specific protein phosphatases" evidence="15">
    <location>
        <begin position="177"/>
        <end position="182"/>
    </location>
</feature>
<keyword evidence="7" id="KW-0862">Zinc</keyword>
<feature type="compositionally biased region" description="Acidic residues" evidence="14">
    <location>
        <begin position="524"/>
        <end position="538"/>
    </location>
</feature>
<dbReference type="InterPro" id="IPR004843">
    <property type="entry name" value="Calcineurin-like_PHP"/>
</dbReference>
<dbReference type="FunFam" id="3.60.21.10:FF:000002">
    <property type="entry name" value="Serine/threonine-protein phosphatase"/>
    <property type="match status" value="1"/>
</dbReference>
<evidence type="ECO:0000256" key="5">
    <source>
        <dbReference type="ARBA" id="ARBA00022723"/>
    </source>
</evidence>
<dbReference type="GO" id="GO:0005516">
    <property type="term" value="F:calmodulin binding"/>
    <property type="evidence" value="ECO:0007669"/>
    <property type="project" value="UniProtKB-KW"/>
</dbReference>
<protein>
    <recommendedName>
        <fullName evidence="13">Serine/threonine-protein phosphatase</fullName>
        <ecNumber evidence="13">3.1.3.16</ecNumber>
    </recommendedName>
</protein>
<dbReference type="OrthoDB" id="5593063at2759"/>
<evidence type="ECO:0000256" key="7">
    <source>
        <dbReference type="ARBA" id="ARBA00022833"/>
    </source>
</evidence>
<evidence type="ECO:0000256" key="6">
    <source>
        <dbReference type="ARBA" id="ARBA00022801"/>
    </source>
</evidence>
<dbReference type="GO" id="GO:0097720">
    <property type="term" value="P:calcineurin-mediated signaling"/>
    <property type="evidence" value="ECO:0007669"/>
    <property type="project" value="InterPro"/>
</dbReference>
<evidence type="ECO:0000256" key="14">
    <source>
        <dbReference type="SAM" id="MobiDB-lite"/>
    </source>
</evidence>
<evidence type="ECO:0000256" key="8">
    <source>
        <dbReference type="ARBA" id="ARBA00022860"/>
    </source>
</evidence>
<comment type="catalytic activity">
    <reaction evidence="11">
        <text>O-phospho-L-seryl-[protein] + H2O = L-seryl-[protein] + phosphate</text>
        <dbReference type="Rhea" id="RHEA:20629"/>
        <dbReference type="Rhea" id="RHEA-COMP:9863"/>
        <dbReference type="Rhea" id="RHEA-COMP:11604"/>
        <dbReference type="ChEBI" id="CHEBI:15377"/>
        <dbReference type="ChEBI" id="CHEBI:29999"/>
        <dbReference type="ChEBI" id="CHEBI:43474"/>
        <dbReference type="ChEBI" id="CHEBI:83421"/>
        <dbReference type="EC" id="3.1.3.16"/>
    </reaction>
</comment>
<evidence type="ECO:0000256" key="1">
    <source>
        <dbReference type="ARBA" id="ARBA00001947"/>
    </source>
</evidence>
<dbReference type="EC" id="3.1.3.16" evidence="13"/>
<evidence type="ECO:0000256" key="12">
    <source>
        <dbReference type="ARBA" id="ARBA00048336"/>
    </source>
</evidence>
<keyword evidence="10" id="KW-0408">Iron</keyword>
<dbReference type="GO" id="GO:0046872">
    <property type="term" value="F:metal ion binding"/>
    <property type="evidence" value="ECO:0007669"/>
    <property type="project" value="UniProtKB-KW"/>
</dbReference>
<dbReference type="GO" id="GO:0033192">
    <property type="term" value="F:calmodulin-dependent protein phosphatase activity"/>
    <property type="evidence" value="ECO:0007669"/>
    <property type="project" value="InterPro"/>
</dbReference>
<dbReference type="SMART" id="SM00156">
    <property type="entry name" value="PP2Ac"/>
    <property type="match status" value="1"/>
</dbReference>
<dbReference type="InterPro" id="IPR029052">
    <property type="entry name" value="Metallo-depent_PP-like"/>
</dbReference>
<dbReference type="PANTHER" id="PTHR45673">
    <property type="entry name" value="SERINE/THREONINE-PROTEIN PHOSPHATASE 2B CATALYTIC SUBUNIT 1-RELATED"/>
    <property type="match status" value="1"/>
</dbReference>
<evidence type="ECO:0000256" key="2">
    <source>
        <dbReference type="ARBA" id="ARBA00001965"/>
    </source>
</evidence>
<evidence type="ECO:0000256" key="3">
    <source>
        <dbReference type="ARBA" id="ARBA00009905"/>
    </source>
</evidence>
<dbReference type="AlphaFoldDB" id="A0A1X0R8U1"/>
<dbReference type="InterPro" id="IPR043360">
    <property type="entry name" value="PP2B"/>
</dbReference>
<gene>
    <name evidence="16" type="ORF">BCV72DRAFT_88885</name>
</gene>
<dbReference type="CDD" id="cd07416">
    <property type="entry name" value="MPP_PP2B"/>
    <property type="match status" value="1"/>
</dbReference>
<evidence type="ECO:0000256" key="13">
    <source>
        <dbReference type="RuleBase" id="RU004273"/>
    </source>
</evidence>
<comment type="similarity">
    <text evidence="3">Belongs to the PPP phosphatase family. PP-2B subfamily.</text>
</comment>
<comment type="cofactor">
    <cofactor evidence="2">
        <name>Fe(3+)</name>
        <dbReference type="ChEBI" id="CHEBI:29034"/>
    </cofactor>
</comment>
<keyword evidence="9" id="KW-0904">Protein phosphatase</keyword>
<keyword evidence="6 13" id="KW-0378">Hydrolase</keyword>
<evidence type="ECO:0000313" key="16">
    <source>
        <dbReference type="EMBL" id="ORE08442.1"/>
    </source>
</evidence>
<comment type="subunit">
    <text evidence="4">Composed of two components (A and B), the A component is the catalytic subunit and the B component confers calcium sensitivity.</text>
</comment>
<feature type="region of interest" description="Disordered" evidence="14">
    <location>
        <begin position="493"/>
        <end position="538"/>
    </location>
</feature>
<accession>A0A1X0R8U1</accession>
<reference evidence="16" key="1">
    <citation type="journal article" date="2016" name="Proc. Natl. Acad. Sci. U.S.A.">
        <title>Lipid metabolic changes in an early divergent fungus govern the establishment of a mutualistic symbiosis with endobacteria.</title>
        <authorList>
            <person name="Lastovetsky O.A."/>
            <person name="Gaspar M.L."/>
            <person name="Mondo S.J."/>
            <person name="LaButti K.M."/>
            <person name="Sandor L."/>
            <person name="Grigoriev I.V."/>
            <person name="Henry S.A."/>
            <person name="Pawlowska T.E."/>
        </authorList>
    </citation>
    <scope>NUCLEOTIDE SEQUENCE [LARGE SCALE GENOMIC DNA]</scope>
    <source>
        <strain evidence="16">ATCC 52814</strain>
    </source>
</reference>